<keyword evidence="3" id="KW-1185">Reference proteome</keyword>
<accession>A0A8S4QA30</accession>
<dbReference type="Proteomes" id="UP000749559">
    <property type="component" value="Unassembled WGS sequence"/>
</dbReference>
<feature type="transmembrane region" description="Helical" evidence="1">
    <location>
        <begin position="51"/>
        <end position="73"/>
    </location>
</feature>
<reference evidence="2" key="1">
    <citation type="submission" date="2022-03" db="EMBL/GenBank/DDBJ databases">
        <authorList>
            <person name="Martin C."/>
        </authorList>
    </citation>
    <scope>NUCLEOTIDE SEQUENCE</scope>
</reference>
<dbReference type="EMBL" id="CAIIXF020000012">
    <property type="protein sequence ID" value="CAH1801428.1"/>
    <property type="molecule type" value="Genomic_DNA"/>
</dbReference>
<evidence type="ECO:0000256" key="1">
    <source>
        <dbReference type="SAM" id="Phobius"/>
    </source>
</evidence>
<dbReference type="AlphaFoldDB" id="A0A8S4QA30"/>
<keyword evidence="1" id="KW-0472">Membrane</keyword>
<keyword evidence="1" id="KW-0812">Transmembrane</keyword>
<organism evidence="2 3">
    <name type="scientific">Owenia fusiformis</name>
    <name type="common">Polychaete worm</name>
    <dbReference type="NCBI Taxonomy" id="6347"/>
    <lineage>
        <taxon>Eukaryota</taxon>
        <taxon>Metazoa</taxon>
        <taxon>Spiralia</taxon>
        <taxon>Lophotrochozoa</taxon>
        <taxon>Annelida</taxon>
        <taxon>Polychaeta</taxon>
        <taxon>Sedentaria</taxon>
        <taxon>Canalipalpata</taxon>
        <taxon>Sabellida</taxon>
        <taxon>Oweniida</taxon>
        <taxon>Oweniidae</taxon>
        <taxon>Owenia</taxon>
    </lineage>
</organism>
<comment type="caution">
    <text evidence="2">The sequence shown here is derived from an EMBL/GenBank/DDBJ whole genome shotgun (WGS) entry which is preliminary data.</text>
</comment>
<keyword evidence="1" id="KW-1133">Transmembrane helix</keyword>
<protein>
    <submittedName>
        <fullName evidence="2">Uncharacterized protein</fullName>
    </submittedName>
</protein>
<evidence type="ECO:0000313" key="3">
    <source>
        <dbReference type="Proteomes" id="UP000749559"/>
    </source>
</evidence>
<sequence length="150" mass="16812">MSKQTINKTQIQNATATNDLQTEKNYFMDIESQESGGETGQDNHVFSIKRIWKAVLVLGAIGVVAGTAIVVVVHNREELKGIQLKNNDDFDDAEVIYNSTILQDGVTDDSRPTNTVMPQTNERHVTNYTKTNDFLCKFVPYILPKLCDFA</sequence>
<name>A0A8S4QA30_OWEFU</name>
<proteinExistence type="predicted"/>
<gene>
    <name evidence="2" type="ORF">OFUS_LOCUS25218</name>
</gene>
<evidence type="ECO:0000313" key="2">
    <source>
        <dbReference type="EMBL" id="CAH1801428.1"/>
    </source>
</evidence>